<accession>A0AAN5MEP4</accession>
<dbReference type="AlphaFoldDB" id="A0AAN5MEP4"/>
<dbReference type="Pfam" id="PF05802">
    <property type="entry name" value="SctB2"/>
    <property type="match status" value="1"/>
</dbReference>
<name>A0AAN5MEP4_MORMO</name>
<comment type="caution">
    <text evidence="1">The sequence shown here is derived from an EMBL/GenBank/DDBJ whole genome shotgun (WGS) entry which is preliminary data.</text>
</comment>
<dbReference type="InterPro" id="IPR008611">
    <property type="entry name" value="SctB2-like"/>
</dbReference>
<dbReference type="EMBL" id="DACSWI010000003">
    <property type="protein sequence ID" value="HAT3808743.1"/>
    <property type="molecule type" value="Genomic_DNA"/>
</dbReference>
<reference evidence="1" key="2">
    <citation type="submission" date="2020-10" db="EMBL/GenBank/DDBJ databases">
        <authorList>
            <consortium name="NCBI Pathogen Detection Project"/>
        </authorList>
    </citation>
    <scope>NUCLEOTIDE SEQUENCE</scope>
    <source>
        <strain evidence="1">Morganella morganii ARLG-3209</strain>
    </source>
</reference>
<reference evidence="1" key="1">
    <citation type="journal article" date="2018" name="Genome Biol.">
        <title>SKESA: strategic k-mer extension for scrupulous assemblies.</title>
        <authorList>
            <person name="Souvorov A."/>
            <person name="Agarwala R."/>
            <person name="Lipman D.J."/>
        </authorList>
    </citation>
    <scope>NUCLEOTIDE SEQUENCE</scope>
    <source>
        <strain evidence="1">Morganella morganii ARLG-3209</strain>
    </source>
</reference>
<evidence type="ECO:0000313" key="1">
    <source>
        <dbReference type="EMBL" id="HAT3808743.1"/>
    </source>
</evidence>
<gene>
    <name evidence="1" type="ORF">I8608_001570</name>
</gene>
<organism evidence="1 2">
    <name type="scientific">Morganella morganii</name>
    <name type="common">Proteus morganii</name>
    <dbReference type="NCBI Taxonomy" id="582"/>
    <lineage>
        <taxon>Bacteria</taxon>
        <taxon>Pseudomonadati</taxon>
        <taxon>Pseudomonadota</taxon>
        <taxon>Gammaproteobacteria</taxon>
        <taxon>Enterobacterales</taxon>
        <taxon>Morganellaceae</taxon>
        <taxon>Morganella</taxon>
    </lineage>
</organism>
<evidence type="ECO:0000313" key="2">
    <source>
        <dbReference type="Proteomes" id="UP000865968"/>
    </source>
</evidence>
<proteinExistence type="predicted"/>
<dbReference type="Proteomes" id="UP000865968">
    <property type="component" value="Unassembled WGS sequence"/>
</dbReference>
<protein>
    <submittedName>
        <fullName evidence="1">Type III secretion system effector protein</fullName>
    </submittedName>
</protein>
<sequence length="213" mass="22600">MCKVVFPEIHNVNLDVEKIGNPINPLLSVNGSVNVQGSSEGTPDITDFLAGINEKLITMLMLINKLRDALQLINQKKQALGWGLEVNALQQNVKAIESSFCAAVRGAVSGIIAGVMMAAGAAVGVSCGEVWTIAGNAAEKMINNAGALASASKTREADQEKAIAGLQNQGAQSYAKTQDDSLVKGNEINKHSIDFSSNIVEQEGQMLRALFRY</sequence>